<proteinExistence type="predicted"/>
<evidence type="ECO:0000256" key="2">
    <source>
        <dbReference type="SAM" id="Phobius"/>
    </source>
</evidence>
<organism evidence="3 4">
    <name type="scientific">BD1-7 clade bacterium</name>
    <dbReference type="NCBI Taxonomy" id="2029982"/>
    <lineage>
        <taxon>Bacteria</taxon>
        <taxon>Pseudomonadati</taxon>
        <taxon>Pseudomonadota</taxon>
        <taxon>Gammaproteobacteria</taxon>
        <taxon>Cellvibrionales</taxon>
        <taxon>Spongiibacteraceae</taxon>
        <taxon>BD1-7 clade</taxon>
    </lineage>
</organism>
<protein>
    <submittedName>
        <fullName evidence="3">Uncharacterized protein</fullName>
    </submittedName>
</protein>
<keyword evidence="2" id="KW-1133">Transmembrane helix</keyword>
<evidence type="ECO:0000313" key="3">
    <source>
        <dbReference type="EMBL" id="CAA0122056.1"/>
    </source>
</evidence>
<feature type="compositionally biased region" description="Basic and acidic residues" evidence="1">
    <location>
        <begin position="131"/>
        <end position="140"/>
    </location>
</feature>
<feature type="region of interest" description="Disordered" evidence="1">
    <location>
        <begin position="131"/>
        <end position="155"/>
    </location>
</feature>
<dbReference type="EMBL" id="CACSIO010000045">
    <property type="protein sequence ID" value="CAA0122056.1"/>
    <property type="molecule type" value="Genomic_DNA"/>
</dbReference>
<feature type="transmembrane region" description="Helical" evidence="2">
    <location>
        <begin position="78"/>
        <end position="96"/>
    </location>
</feature>
<dbReference type="Proteomes" id="UP000441399">
    <property type="component" value="Unassembled WGS sequence"/>
</dbReference>
<dbReference type="AlphaFoldDB" id="A0A5S9QS09"/>
<gene>
    <name evidence="3" type="ORF">OPDIPICF_02541</name>
</gene>
<sequence length="155" mass="17445">MCQNPAFAVIGSFVFENPAIKAYAYHANSQASPQPLASSTSICGRYPPTLRYRFAGCYSHYGYFFSIALFTTGFTHDLLLEAAVFLVSVKLILMAYNTSVINRELQSRLDSVLDRLDALDQKLDRAFDFEQTDSAERQSAEHVSNNDAKERKNRV</sequence>
<keyword evidence="2" id="KW-0812">Transmembrane</keyword>
<keyword evidence="4" id="KW-1185">Reference proteome</keyword>
<evidence type="ECO:0000313" key="4">
    <source>
        <dbReference type="Proteomes" id="UP000441399"/>
    </source>
</evidence>
<feature type="transmembrane region" description="Helical" evidence="2">
    <location>
        <begin position="54"/>
        <end position="72"/>
    </location>
</feature>
<keyword evidence="2" id="KW-0472">Membrane</keyword>
<name>A0A5S9QS09_9GAMM</name>
<evidence type="ECO:0000256" key="1">
    <source>
        <dbReference type="SAM" id="MobiDB-lite"/>
    </source>
</evidence>
<reference evidence="3 4" key="1">
    <citation type="submission" date="2019-11" db="EMBL/GenBank/DDBJ databases">
        <authorList>
            <person name="Holert J."/>
        </authorList>
    </citation>
    <scope>NUCLEOTIDE SEQUENCE [LARGE SCALE GENOMIC DNA]</scope>
    <source>
        <strain evidence="3">SB11_3</strain>
    </source>
</reference>
<accession>A0A5S9QS09</accession>